<dbReference type="GO" id="GO:0006310">
    <property type="term" value="P:DNA recombination"/>
    <property type="evidence" value="ECO:0007669"/>
    <property type="project" value="InterPro"/>
</dbReference>
<dbReference type="SUPFAM" id="SSF103084">
    <property type="entry name" value="Holliday junction resolvase RusA"/>
    <property type="match status" value="1"/>
</dbReference>
<gene>
    <name evidence="1" type="ORF">TM448A01913_0017</name>
</gene>
<dbReference type="EMBL" id="MT144221">
    <property type="protein sequence ID" value="QJA50862.1"/>
    <property type="molecule type" value="Genomic_DNA"/>
</dbReference>
<organism evidence="1">
    <name type="scientific">viral metagenome</name>
    <dbReference type="NCBI Taxonomy" id="1070528"/>
    <lineage>
        <taxon>unclassified sequences</taxon>
        <taxon>metagenomes</taxon>
        <taxon>organismal metagenomes</taxon>
    </lineage>
</organism>
<dbReference type="InterPro" id="IPR036614">
    <property type="entry name" value="RusA-like_sf"/>
</dbReference>
<dbReference type="GO" id="GO:0006281">
    <property type="term" value="P:DNA repair"/>
    <property type="evidence" value="ECO:0007669"/>
    <property type="project" value="InterPro"/>
</dbReference>
<name>A0A6H1ZTS3_9ZZZZ</name>
<dbReference type="InterPro" id="IPR008822">
    <property type="entry name" value="Endonuclease_RusA-like"/>
</dbReference>
<dbReference type="GO" id="GO:0000287">
    <property type="term" value="F:magnesium ion binding"/>
    <property type="evidence" value="ECO:0007669"/>
    <property type="project" value="InterPro"/>
</dbReference>
<reference evidence="1" key="1">
    <citation type="submission" date="2020-03" db="EMBL/GenBank/DDBJ databases">
        <title>The deep terrestrial virosphere.</title>
        <authorList>
            <person name="Holmfeldt K."/>
            <person name="Nilsson E."/>
            <person name="Simone D."/>
            <person name="Lopez-Fernandez M."/>
            <person name="Wu X."/>
            <person name="de Brujin I."/>
            <person name="Lundin D."/>
            <person name="Andersson A."/>
            <person name="Bertilsson S."/>
            <person name="Dopson M."/>
        </authorList>
    </citation>
    <scope>NUCLEOTIDE SEQUENCE</scope>
    <source>
        <strain evidence="1">TM448A01913</strain>
    </source>
</reference>
<accession>A0A6H1ZTS3</accession>
<sequence>MGDGLMKIIIPGKPVAQARPRFYRRGSFVGAYSAQQTEAGKFLLLAREYLRGKKPLNGPIFLKAEFYFPILKSWPKWKKEKVEDGFEFPHVKKPDLSNCLKFVEDCLNGIAWKDDSQIYKVEAVKYYGTEAKTILIIEEVNE</sequence>
<dbReference type="Pfam" id="PF05866">
    <property type="entry name" value="RusA"/>
    <property type="match status" value="1"/>
</dbReference>
<protein>
    <submittedName>
        <fullName evidence="1">Putative endodeoxyribonuclease</fullName>
    </submittedName>
</protein>
<evidence type="ECO:0000313" key="1">
    <source>
        <dbReference type="EMBL" id="QJA50862.1"/>
    </source>
</evidence>
<dbReference type="Gene3D" id="3.30.1330.70">
    <property type="entry name" value="Holliday junction resolvase RusA"/>
    <property type="match status" value="1"/>
</dbReference>
<dbReference type="AlphaFoldDB" id="A0A6H1ZTS3"/>
<proteinExistence type="predicted"/>